<dbReference type="InterPro" id="IPR057149">
    <property type="entry name" value="DUF7827"/>
</dbReference>
<protein>
    <submittedName>
        <fullName evidence="6">BGTF surface domain-containing protein</fullName>
    </submittedName>
</protein>
<dbReference type="Proteomes" id="UP001570511">
    <property type="component" value="Unassembled WGS sequence"/>
</dbReference>
<dbReference type="GO" id="GO:0005886">
    <property type="term" value="C:plasma membrane"/>
    <property type="evidence" value="ECO:0007669"/>
    <property type="project" value="UniProtKB-SubCell"/>
</dbReference>
<sequence>MSAYRGTNVSVIADSVDADVTIEGSDDDTDSVFVSGSTGPTSKVYVFYSEDRTLGAYDIDVEGTSGTAELTLRDLGLAVSLDDQSVTTEDNIEGTVTARASDRPLTVELLDSSGDVVDDSGATISSAQLNGQGEYDFSYNVSDLDLDAGNYTVRVTDDYSGIDVETETVTVSSAGDDETSFESSVITDQRGDVLEIGVTMESTDYATLSFGTPSQGTVSNVTVHDDDGDDQATVYLNTYNLNNSEQTYAAGASANPWSLDSDSDDEITFANISTRVTDLIDAGEYDLEVRPGESETADSTDVATVVLEERNTTALRSWTAPDGYSVSDLEDINEGLADDEITRTDEIANEDIVIHQLVSSGLEGALDAQANEDVTSEFFDLKNTSANGGVYNLTIEQADPGANQEPKMVNVTEANTTVIADGDNDTYFVVVDTGVERYYDGTSIADDTALEANFTVFNTDSTDFTSEDLDSDEDETRLLEYEVVEPTITVSEPYNVSNAAEQSLGGTTSLAPGTELTLRVRSTDGTSPSFLKTASPVVQADRAWSATFDFSGQSVGDTYDIVVDDGSGGADEVTEEGQVVEVVEAPTTTAAPDTDTATPEPGTDAPDTETATETSAPDTQTSAPATETPTSTPGFGVVVALTALVAAALLAIRRD</sequence>
<dbReference type="GO" id="GO:0030115">
    <property type="term" value="C:S-layer"/>
    <property type="evidence" value="ECO:0007669"/>
    <property type="project" value="UniProtKB-SubCell"/>
</dbReference>
<evidence type="ECO:0000313" key="6">
    <source>
        <dbReference type="EMBL" id="MFA1612286.1"/>
    </source>
</evidence>
<feature type="transmembrane region" description="Helical" evidence="3">
    <location>
        <begin position="634"/>
        <end position="652"/>
    </location>
</feature>
<proteinExistence type="predicted"/>
<accession>A0ABD5MLT3</accession>
<dbReference type="RefSeq" id="WP_372391641.1">
    <property type="nucleotide sequence ID" value="NZ_JBGNYA010000001.1"/>
</dbReference>
<comment type="caution">
    <text evidence="6">The sequence shown here is derived from an EMBL/GenBank/DDBJ whole genome shotgun (WGS) entry which is preliminary data.</text>
</comment>
<dbReference type="AlphaFoldDB" id="A0ABD5MLT3"/>
<evidence type="ECO:0000256" key="2">
    <source>
        <dbReference type="SAM" id="MobiDB-lite"/>
    </source>
</evidence>
<dbReference type="EMBL" id="JBGNYA010000001">
    <property type="protein sequence ID" value="MFA1612286.1"/>
    <property type="molecule type" value="Genomic_DNA"/>
</dbReference>
<reference evidence="6 7" key="1">
    <citation type="submission" date="2024-08" db="EMBL/GenBank/DDBJ databases">
        <title>Halobellus sp. MBLA0158 whole genome sequence.</title>
        <authorList>
            <person name="Hwang C.Y."/>
            <person name="Cho E.-S."/>
            <person name="Seo M.-J."/>
        </authorList>
    </citation>
    <scope>NUCLEOTIDE SEQUENCE [LARGE SCALE GENOMIC DNA]</scope>
    <source>
        <strain evidence="6 7">MBLA0158</strain>
    </source>
</reference>
<evidence type="ECO:0000259" key="4">
    <source>
        <dbReference type="Pfam" id="PF18204"/>
    </source>
</evidence>
<dbReference type="NCBIfam" id="TIGR04126">
    <property type="entry name" value="PGF_CTERM"/>
    <property type="match status" value="1"/>
</dbReference>
<keyword evidence="3" id="KW-1133">Transmembrane helix</keyword>
<evidence type="ECO:0000313" key="7">
    <source>
        <dbReference type="Proteomes" id="UP001570511"/>
    </source>
</evidence>
<keyword evidence="1" id="KW-0732">Signal</keyword>
<evidence type="ECO:0000259" key="5">
    <source>
        <dbReference type="Pfam" id="PF25162"/>
    </source>
</evidence>
<feature type="domain" description="PGF-CTERM archaeal protein-sorting signal" evidence="4">
    <location>
        <begin position="632"/>
        <end position="654"/>
    </location>
</feature>
<gene>
    <name evidence="6" type="ORF">OS889_14920</name>
</gene>
<keyword evidence="3" id="KW-0472">Membrane</keyword>
<dbReference type="InterPro" id="IPR026371">
    <property type="entry name" value="PGF_CTERM"/>
</dbReference>
<evidence type="ECO:0000256" key="1">
    <source>
        <dbReference type="ARBA" id="ARBA00022729"/>
    </source>
</evidence>
<dbReference type="Pfam" id="PF18204">
    <property type="entry name" value="PGF-CTERM"/>
    <property type="match status" value="1"/>
</dbReference>
<evidence type="ECO:0000256" key="3">
    <source>
        <dbReference type="SAM" id="Phobius"/>
    </source>
</evidence>
<keyword evidence="7" id="KW-1185">Reference proteome</keyword>
<feature type="region of interest" description="Disordered" evidence="2">
    <location>
        <begin position="583"/>
        <end position="633"/>
    </location>
</feature>
<name>A0ABD5MLT3_9EURY</name>
<organism evidence="6 7">
    <name type="scientific">Halobellus rubicundus</name>
    <dbReference type="NCBI Taxonomy" id="2996466"/>
    <lineage>
        <taxon>Archaea</taxon>
        <taxon>Methanobacteriati</taxon>
        <taxon>Methanobacteriota</taxon>
        <taxon>Stenosarchaea group</taxon>
        <taxon>Halobacteria</taxon>
        <taxon>Halobacteriales</taxon>
        <taxon>Haloferacaceae</taxon>
        <taxon>Halobellus</taxon>
    </lineage>
</organism>
<dbReference type="Pfam" id="PF25162">
    <property type="entry name" value="DUF7827"/>
    <property type="match status" value="1"/>
</dbReference>
<feature type="domain" description="DUF7827" evidence="5">
    <location>
        <begin position="171"/>
        <end position="292"/>
    </location>
</feature>
<keyword evidence="3" id="KW-0812">Transmembrane</keyword>
<dbReference type="NCBIfam" id="NF045517">
    <property type="entry name" value="halo_surf_dom"/>
    <property type="match status" value="1"/>
</dbReference>